<dbReference type="InterPro" id="IPR022742">
    <property type="entry name" value="Hydrolase_4"/>
</dbReference>
<protein>
    <submittedName>
        <fullName evidence="2">Alpha/beta hydrolase</fullName>
    </submittedName>
</protein>
<dbReference type="RefSeq" id="WP_212530185.1">
    <property type="nucleotide sequence ID" value="NZ_JAGSOG010000105.1"/>
</dbReference>
<reference evidence="2" key="1">
    <citation type="submission" date="2021-04" db="EMBL/GenBank/DDBJ databases">
        <title>Genome based classification of Actinospica acidithermotolerans sp. nov., an actinobacterium isolated from an Indonesian hot spring.</title>
        <authorList>
            <person name="Kusuma A.B."/>
            <person name="Putra K.E."/>
            <person name="Nafisah S."/>
            <person name="Loh J."/>
            <person name="Nouioui I."/>
            <person name="Goodfellow M."/>
        </authorList>
    </citation>
    <scope>NUCLEOTIDE SEQUENCE</scope>
    <source>
        <strain evidence="2">CSCA 57</strain>
    </source>
</reference>
<dbReference type="AlphaFoldDB" id="A0A941IT78"/>
<dbReference type="GO" id="GO:0016787">
    <property type="term" value="F:hydrolase activity"/>
    <property type="evidence" value="ECO:0007669"/>
    <property type="project" value="UniProtKB-KW"/>
</dbReference>
<proteinExistence type="predicted"/>
<comment type="caution">
    <text evidence="2">The sequence shown here is derived from an EMBL/GenBank/DDBJ whole genome shotgun (WGS) entry which is preliminary data.</text>
</comment>
<evidence type="ECO:0000259" key="1">
    <source>
        <dbReference type="Pfam" id="PF12146"/>
    </source>
</evidence>
<feature type="domain" description="Serine aminopeptidase S33" evidence="1">
    <location>
        <begin position="61"/>
        <end position="210"/>
    </location>
</feature>
<gene>
    <name evidence="2" type="ORF">KDL01_20625</name>
</gene>
<name>A0A941IT78_9ACTN</name>
<dbReference type="Pfam" id="PF12146">
    <property type="entry name" value="Hydrolase_4"/>
    <property type="match status" value="1"/>
</dbReference>
<dbReference type="EMBL" id="JAGSOG010000105">
    <property type="protein sequence ID" value="MBR7835693.1"/>
    <property type="molecule type" value="Genomic_DNA"/>
</dbReference>
<sequence>MSTSPKEPTLVFIPCFSGAPWSEEQLAPYGDVPKRTLRLPEGVSEIERYADFVENAIADLQDYLLVGDSFGANIALALATRRPRGLRALVLSGGFAANPVDSKPWKALMRMAAKACGPLYRQLTLRTHAHRLASPFDGEGQVPWSEARSRELFLANTPADSFGARVRAGLAADYVEVLGRVQVPTLILTPSHDVLIGENASKIMLAGIPGARELVLPRTGHMFRFSHPATYAAAVMDFLAAALPGSAALPVAGASAVPVTGAGADA</sequence>
<keyword evidence="2" id="KW-0378">Hydrolase</keyword>
<dbReference type="InterPro" id="IPR029058">
    <property type="entry name" value="AB_hydrolase_fold"/>
</dbReference>
<dbReference type="Proteomes" id="UP000675781">
    <property type="component" value="Unassembled WGS sequence"/>
</dbReference>
<dbReference type="Gene3D" id="3.40.50.1820">
    <property type="entry name" value="alpha/beta hydrolase"/>
    <property type="match status" value="1"/>
</dbReference>
<keyword evidence="3" id="KW-1185">Reference proteome</keyword>
<accession>A0A941IT78</accession>
<evidence type="ECO:0000313" key="3">
    <source>
        <dbReference type="Proteomes" id="UP000675781"/>
    </source>
</evidence>
<dbReference type="SUPFAM" id="SSF53474">
    <property type="entry name" value="alpha/beta-Hydrolases"/>
    <property type="match status" value="1"/>
</dbReference>
<evidence type="ECO:0000313" key="2">
    <source>
        <dbReference type="EMBL" id="MBR7835693.1"/>
    </source>
</evidence>
<organism evidence="2 3">
    <name type="scientific">Actinospica durhamensis</name>
    <dbReference type="NCBI Taxonomy" id="1508375"/>
    <lineage>
        <taxon>Bacteria</taxon>
        <taxon>Bacillati</taxon>
        <taxon>Actinomycetota</taxon>
        <taxon>Actinomycetes</taxon>
        <taxon>Catenulisporales</taxon>
        <taxon>Actinospicaceae</taxon>
        <taxon>Actinospica</taxon>
    </lineage>
</organism>